<evidence type="ECO:0000313" key="7">
    <source>
        <dbReference type="Proteomes" id="UP000006352"/>
    </source>
</evidence>
<dbReference type="Pfam" id="PF01753">
    <property type="entry name" value="zf-MYND"/>
    <property type="match status" value="1"/>
</dbReference>
<evidence type="ECO:0000256" key="4">
    <source>
        <dbReference type="PROSITE-ProRule" id="PRU00134"/>
    </source>
</evidence>
<keyword evidence="3" id="KW-0862">Zinc</keyword>
<evidence type="ECO:0000313" key="6">
    <source>
        <dbReference type="EMBL" id="CCL98311.1"/>
    </source>
</evidence>
<protein>
    <recommendedName>
        <fullName evidence="5">MYND-type domain-containing protein</fullName>
    </recommendedName>
</protein>
<proteinExistence type="predicted"/>
<evidence type="ECO:0000256" key="2">
    <source>
        <dbReference type="ARBA" id="ARBA00022771"/>
    </source>
</evidence>
<feature type="domain" description="MYND-type" evidence="5">
    <location>
        <begin position="111"/>
        <end position="147"/>
    </location>
</feature>
<gene>
    <name evidence="6" type="ORF">FIBRA_00305</name>
</gene>
<dbReference type="InterPro" id="IPR002893">
    <property type="entry name" value="Znf_MYND"/>
</dbReference>
<dbReference type="HOGENOM" id="CLU_018400_3_0_1"/>
<dbReference type="STRING" id="599839.J7SC06"/>
<name>J7SC06_9APHY</name>
<dbReference type="Gene3D" id="6.10.140.2220">
    <property type="match status" value="1"/>
</dbReference>
<dbReference type="RefSeq" id="XP_012177594.1">
    <property type="nucleotide sequence ID" value="XM_012322204.1"/>
</dbReference>
<dbReference type="GeneID" id="24093222"/>
<keyword evidence="7" id="KW-1185">Reference proteome</keyword>
<evidence type="ECO:0000259" key="5">
    <source>
        <dbReference type="PROSITE" id="PS50865"/>
    </source>
</evidence>
<organism evidence="6 7">
    <name type="scientific">Fibroporia radiculosa</name>
    <dbReference type="NCBI Taxonomy" id="599839"/>
    <lineage>
        <taxon>Eukaryota</taxon>
        <taxon>Fungi</taxon>
        <taxon>Dikarya</taxon>
        <taxon>Basidiomycota</taxon>
        <taxon>Agaricomycotina</taxon>
        <taxon>Agaricomycetes</taxon>
        <taxon>Polyporales</taxon>
        <taxon>Fibroporiaceae</taxon>
        <taxon>Fibroporia</taxon>
    </lineage>
</organism>
<dbReference type="AlphaFoldDB" id="J7SC06"/>
<sequence>MDSLSESLTSLEAQLSRLEDPVEKVAAIRSHILQTTPKTPTVGWLHASQLTVPTPASNDCDTLQKGIDRLLIQHDLKEIYITYMVEMAQKDILLYDLSLDTLRCSNIDPPRSICPREGSMRCAACKLTSYCSKECQKDHWKTHRRDCKNPLRALDWKPSWIRERRTPDFVGGGSRYTSTLGPMMRNMSLWGNMPAIDLLNLSHNEKDASDDLTIAFIGSGDLRDVVRTVNEVPMTYAGELTIVLNDHNPMIVARNLALLILLSSTENKRKAADLAVHYWYSAFVPEMYNAEMKLAVTNVLTSFDDDCSLSHSLSTKSRLEGCPGKAVMSTLAQCLISERSYGMTDAQNELVRSRVINANEDRLHRSYWQLEPSHRLAFHEFRGFGLLLPFGAANSDFNHPNRLLFSPQGNWLQSDKQNPLNGWHLPSVVEGGKKHNALPMDIYGCLYFYVSDQLREFATRLSNLRITFKLFNLDACQLAKDICSGALSRHELSPDIQIDRIDTSNLMDPHYLDIAPVLNAWGPLLRQNSHATLIGHFINWAARQEGADPPDHDQPLLIRRLMADKRIPGMPPGSSPRVAKEFAERASICAEMAYSAVYDNSRAFEQYLNSRDLSSILRTSGLKVKHSHTVVPHRLRGSYESASALPDFPDDQSWYLNVVVNDHLWSERYLELTRA</sequence>
<evidence type="ECO:0000256" key="3">
    <source>
        <dbReference type="ARBA" id="ARBA00022833"/>
    </source>
</evidence>
<dbReference type="EMBL" id="HE796876">
    <property type="protein sequence ID" value="CCL98311.1"/>
    <property type="molecule type" value="Genomic_DNA"/>
</dbReference>
<dbReference type="PROSITE" id="PS50865">
    <property type="entry name" value="ZF_MYND_2"/>
    <property type="match status" value="1"/>
</dbReference>
<dbReference type="InterPro" id="IPR027974">
    <property type="entry name" value="DUF4470"/>
</dbReference>
<accession>J7SC06</accession>
<dbReference type="SUPFAM" id="SSF144232">
    <property type="entry name" value="HIT/MYND zinc finger-like"/>
    <property type="match status" value="1"/>
</dbReference>
<keyword evidence="1" id="KW-0479">Metal-binding</keyword>
<dbReference type="Pfam" id="PF14737">
    <property type="entry name" value="DUF4470"/>
    <property type="match status" value="1"/>
</dbReference>
<evidence type="ECO:0000256" key="1">
    <source>
        <dbReference type="ARBA" id="ARBA00022723"/>
    </source>
</evidence>
<dbReference type="InParanoid" id="J7SC06"/>
<dbReference type="GO" id="GO:0008270">
    <property type="term" value="F:zinc ion binding"/>
    <property type="evidence" value="ECO:0007669"/>
    <property type="project" value="UniProtKB-KW"/>
</dbReference>
<keyword evidence="2 4" id="KW-0863">Zinc-finger</keyword>
<dbReference type="OrthoDB" id="2791063at2759"/>
<reference evidence="6 7" key="1">
    <citation type="journal article" date="2012" name="Appl. Environ. Microbiol.">
        <title>Short-read sequencing for genomic analysis of the brown rot fungus Fibroporia radiculosa.</title>
        <authorList>
            <person name="Tang J.D."/>
            <person name="Perkins A.D."/>
            <person name="Sonstegard T.S."/>
            <person name="Schroeder S.G."/>
            <person name="Burgess S.C."/>
            <person name="Diehl S.V."/>
        </authorList>
    </citation>
    <scope>NUCLEOTIDE SEQUENCE [LARGE SCALE GENOMIC DNA]</scope>
    <source>
        <strain evidence="6 7">TFFH 294</strain>
    </source>
</reference>
<dbReference type="Proteomes" id="UP000006352">
    <property type="component" value="Unassembled WGS sequence"/>
</dbReference>